<accession>A0A5C5TVS3</accession>
<dbReference type="InterPro" id="IPR023210">
    <property type="entry name" value="NADP_OxRdtase_dom"/>
</dbReference>
<reference evidence="3 4" key="1">
    <citation type="journal article" date="2008" name="Int. J. Syst. Evol. Microbiol.">
        <title>Luteimonas marina sp. nov., isolated from seawater.</title>
        <authorList>
            <person name="Baik K.S."/>
            <person name="Park S.C."/>
            <person name="Kim M.S."/>
            <person name="Kim E.M."/>
            <person name="Park C."/>
            <person name="Chun J."/>
            <person name="Seong C.N."/>
        </authorList>
    </citation>
    <scope>NUCLEOTIDE SEQUENCE [LARGE SCALE GENOMIC DNA]</scope>
    <source>
        <strain evidence="3 4">FR1330</strain>
    </source>
</reference>
<dbReference type="Proteomes" id="UP000319980">
    <property type="component" value="Unassembled WGS sequence"/>
</dbReference>
<dbReference type="PANTHER" id="PTHR43312">
    <property type="entry name" value="D-THREO-ALDOSE 1-DEHYDROGENASE"/>
    <property type="match status" value="1"/>
</dbReference>
<dbReference type="InterPro" id="IPR053135">
    <property type="entry name" value="AKR2_Oxidoreductase"/>
</dbReference>
<evidence type="ECO:0000256" key="1">
    <source>
        <dbReference type="SAM" id="SignalP"/>
    </source>
</evidence>
<dbReference type="Gene3D" id="3.20.20.100">
    <property type="entry name" value="NADP-dependent oxidoreductase domain"/>
    <property type="match status" value="1"/>
</dbReference>
<dbReference type="Pfam" id="PF00248">
    <property type="entry name" value="Aldo_ket_red"/>
    <property type="match status" value="1"/>
</dbReference>
<dbReference type="CDD" id="cd19095">
    <property type="entry name" value="AKR_PA4992-like"/>
    <property type="match status" value="1"/>
</dbReference>
<gene>
    <name evidence="3" type="ORF">FQY83_16105</name>
</gene>
<feature type="signal peptide" evidence="1">
    <location>
        <begin position="1"/>
        <end position="27"/>
    </location>
</feature>
<feature type="domain" description="NADP-dependent oxidoreductase" evidence="2">
    <location>
        <begin position="48"/>
        <end position="300"/>
    </location>
</feature>
<protein>
    <submittedName>
        <fullName evidence="3">Aldo/keto reductase</fullName>
    </submittedName>
</protein>
<dbReference type="AlphaFoldDB" id="A0A5C5TVS3"/>
<keyword evidence="1" id="KW-0732">Signal</keyword>
<evidence type="ECO:0000259" key="2">
    <source>
        <dbReference type="Pfam" id="PF00248"/>
    </source>
</evidence>
<dbReference type="PANTHER" id="PTHR43312:SF1">
    <property type="entry name" value="NADP-DEPENDENT OXIDOREDUCTASE DOMAIN-CONTAINING PROTEIN"/>
    <property type="match status" value="1"/>
</dbReference>
<comment type="caution">
    <text evidence="3">The sequence shown here is derived from an EMBL/GenBank/DDBJ whole genome shotgun (WGS) entry which is preliminary data.</text>
</comment>
<evidence type="ECO:0000313" key="3">
    <source>
        <dbReference type="EMBL" id="TWT17816.1"/>
    </source>
</evidence>
<dbReference type="SUPFAM" id="SSF51430">
    <property type="entry name" value="NAD(P)-linked oxidoreductase"/>
    <property type="match status" value="1"/>
</dbReference>
<dbReference type="OrthoDB" id="8563187at2"/>
<feature type="chain" id="PRO_5022967381" evidence="1">
    <location>
        <begin position="28"/>
        <end position="317"/>
    </location>
</feature>
<dbReference type="EMBL" id="VOHK01000008">
    <property type="protein sequence ID" value="TWT17816.1"/>
    <property type="molecule type" value="Genomic_DNA"/>
</dbReference>
<keyword evidence="4" id="KW-1185">Reference proteome</keyword>
<organism evidence="3 4">
    <name type="scientific">Luteimonas marina</name>
    <dbReference type="NCBI Taxonomy" id="488485"/>
    <lineage>
        <taxon>Bacteria</taxon>
        <taxon>Pseudomonadati</taxon>
        <taxon>Pseudomonadota</taxon>
        <taxon>Gammaproteobacteria</taxon>
        <taxon>Lysobacterales</taxon>
        <taxon>Lysobacteraceae</taxon>
        <taxon>Luteimonas</taxon>
    </lineage>
</organism>
<dbReference type="PROSITE" id="PS51318">
    <property type="entry name" value="TAT"/>
    <property type="match status" value="1"/>
</dbReference>
<dbReference type="InterPro" id="IPR036812">
    <property type="entry name" value="NAD(P)_OxRdtase_dom_sf"/>
</dbReference>
<proteinExistence type="predicted"/>
<evidence type="ECO:0000313" key="4">
    <source>
        <dbReference type="Proteomes" id="UP000319980"/>
    </source>
</evidence>
<sequence length="317" mass="34180">MTTRRDCLKFSLAAAMAAALPPGRLFAADGASLLTRAIPSSGEQVPLVGLGSSATFSQVARSEDVSALRDVLKALVDGGGTVFDTAPSYGASEEVAGDLARELGLTDKVFWATKVNVVPRGGDKADPAAAREQIEASFRHLGKDRLDLVQVHNLADIPTQLGILKELKAEGRVRYIGVTSTSKPAYPQLIEAMENEPLDFIGVDYAIDNRDVEETILPLAQARRIGVLVYLPFGRTRLWSRIGDRPLPEWAAEFDAHSWAQFLLKFVAAHPAVTCITPATSKARNMLDNLGAARGRLPDEAQRRRMVELIDALPAAG</sequence>
<dbReference type="InterPro" id="IPR006311">
    <property type="entry name" value="TAT_signal"/>
</dbReference>
<dbReference type="RefSeq" id="WP_146389002.1">
    <property type="nucleotide sequence ID" value="NZ_VOHK01000008.1"/>
</dbReference>
<name>A0A5C5TVS3_9GAMM</name>